<evidence type="ECO:0000256" key="6">
    <source>
        <dbReference type="SAM" id="MobiDB-lite"/>
    </source>
</evidence>
<dbReference type="SUPFAM" id="SSF49879">
    <property type="entry name" value="SMAD/FHA domain"/>
    <property type="match status" value="1"/>
</dbReference>
<reference evidence="8 9" key="1">
    <citation type="submission" date="2024-01" db="EMBL/GenBank/DDBJ databases">
        <authorList>
            <person name="Allen C."/>
            <person name="Tagirdzhanova G."/>
        </authorList>
    </citation>
    <scope>NUCLEOTIDE SEQUENCE [LARGE SCALE GENOMIC DNA]</scope>
    <source>
        <strain evidence="8 9">CBS 573.63</strain>
    </source>
</reference>
<keyword evidence="9" id="KW-1185">Reference proteome</keyword>
<feature type="region of interest" description="Disordered" evidence="6">
    <location>
        <begin position="538"/>
        <end position="598"/>
    </location>
</feature>
<dbReference type="Gene3D" id="2.60.200.20">
    <property type="match status" value="1"/>
</dbReference>
<feature type="compositionally biased region" description="Low complexity" evidence="6">
    <location>
        <begin position="916"/>
        <end position="937"/>
    </location>
</feature>
<evidence type="ECO:0000256" key="1">
    <source>
        <dbReference type="ARBA" id="ARBA00004123"/>
    </source>
</evidence>
<dbReference type="Gene3D" id="3.40.50.10980">
    <property type="entry name" value="Nibrin, BRCT2 domain"/>
    <property type="match status" value="1"/>
</dbReference>
<feature type="compositionally biased region" description="Polar residues" evidence="6">
    <location>
        <begin position="871"/>
        <end position="883"/>
    </location>
</feature>
<dbReference type="InterPro" id="IPR000253">
    <property type="entry name" value="FHA_dom"/>
</dbReference>
<keyword evidence="2" id="KW-0227">DNA damage</keyword>
<comment type="subcellular location">
    <subcellularLocation>
        <location evidence="1">Nucleus</location>
    </subcellularLocation>
</comment>
<accession>A0ABP0DUU0</accession>
<organism evidence="8 9">
    <name type="scientific">Sporothrix epigloea</name>
    <dbReference type="NCBI Taxonomy" id="1892477"/>
    <lineage>
        <taxon>Eukaryota</taxon>
        <taxon>Fungi</taxon>
        <taxon>Dikarya</taxon>
        <taxon>Ascomycota</taxon>
        <taxon>Pezizomycotina</taxon>
        <taxon>Sordariomycetes</taxon>
        <taxon>Sordariomycetidae</taxon>
        <taxon>Ophiostomatales</taxon>
        <taxon>Ophiostomataceae</taxon>
        <taxon>Sporothrix</taxon>
    </lineage>
</organism>
<keyword evidence="3" id="KW-0234">DNA repair</keyword>
<evidence type="ECO:0000256" key="2">
    <source>
        <dbReference type="ARBA" id="ARBA00022763"/>
    </source>
</evidence>
<dbReference type="PANTHER" id="PTHR12162:SF0">
    <property type="entry name" value="NIBRIN"/>
    <property type="match status" value="1"/>
</dbReference>
<comment type="similarity">
    <text evidence="5">Belongs to the Nibrin family.</text>
</comment>
<keyword evidence="4" id="KW-0539">Nucleus</keyword>
<feature type="compositionally biased region" description="Acidic residues" evidence="6">
    <location>
        <begin position="759"/>
        <end position="770"/>
    </location>
</feature>
<evidence type="ECO:0000313" key="8">
    <source>
        <dbReference type="EMBL" id="CAK7272073.1"/>
    </source>
</evidence>
<dbReference type="InterPro" id="IPR032429">
    <property type="entry name" value="Nibrin_BRCT2"/>
</dbReference>
<feature type="region of interest" description="Disordered" evidence="6">
    <location>
        <begin position="476"/>
        <end position="518"/>
    </location>
</feature>
<gene>
    <name evidence="8" type="ORF">SEPCBS57363_004946</name>
</gene>
<feature type="compositionally biased region" description="Basic and acidic residues" evidence="6">
    <location>
        <begin position="567"/>
        <end position="598"/>
    </location>
</feature>
<feature type="compositionally biased region" description="Polar residues" evidence="6">
    <location>
        <begin position="797"/>
        <end position="816"/>
    </location>
</feature>
<feature type="compositionally biased region" description="Low complexity" evidence="6">
    <location>
        <begin position="897"/>
        <end position="907"/>
    </location>
</feature>
<dbReference type="Proteomes" id="UP001642501">
    <property type="component" value="Unassembled WGS sequence"/>
</dbReference>
<dbReference type="InterPro" id="IPR043014">
    <property type="entry name" value="Nibrin_BRCT2_sf"/>
</dbReference>
<proteinExistence type="inferred from homology"/>
<evidence type="ECO:0000313" key="9">
    <source>
        <dbReference type="Proteomes" id="UP001642501"/>
    </source>
</evidence>
<name>A0ABP0DUU0_9PEZI</name>
<evidence type="ECO:0000256" key="3">
    <source>
        <dbReference type="ARBA" id="ARBA00023204"/>
    </source>
</evidence>
<dbReference type="InterPro" id="IPR008984">
    <property type="entry name" value="SMAD_FHA_dom_sf"/>
</dbReference>
<feature type="compositionally biased region" description="Low complexity" evidence="6">
    <location>
        <begin position="825"/>
        <end position="858"/>
    </location>
</feature>
<comment type="caution">
    <text evidence="8">The sequence shown here is derived from an EMBL/GenBank/DDBJ whole genome shotgun (WGS) entry which is preliminary data.</text>
</comment>
<protein>
    <recommendedName>
        <fullName evidence="7">FHA domain-containing protein</fullName>
    </recommendedName>
</protein>
<feature type="region of interest" description="Disordered" evidence="6">
    <location>
        <begin position="376"/>
        <end position="441"/>
    </location>
</feature>
<dbReference type="PROSITE" id="PS50006">
    <property type="entry name" value="FHA_DOMAIN"/>
    <property type="match status" value="1"/>
</dbReference>
<dbReference type="PANTHER" id="PTHR12162">
    <property type="entry name" value="NIBRIN-RELATED"/>
    <property type="match status" value="1"/>
</dbReference>
<evidence type="ECO:0000256" key="5">
    <source>
        <dbReference type="ARBA" id="ARBA00044757"/>
    </source>
</evidence>
<sequence length="954" mass="103706">MWLLENAGQAMDGRRLWLRPGKRYLFGRTRAEPGQLVISDKTISRKHLTIEVGPVHDGDGTNIDARSVVTIKDLATKIGTVINGTTQIRGQQHVLSNDRTTIKMGHMPDFFTISWHPVILSFSFSSKELRSTAPDDPQNPWVRLRRDLEPLDIKFLAEFHRDCTTHVVAKKRNTSRTLQALINGSYIVSDSFLDAIVAAAASGQLESDYVAAWPDALGHLPPRGDEPSDRPSSTYAPDARRASLFEGYTFCFYDEKQYDNLLPPIANGRGKARLLRGADAVVPGRTKVDDFVRYVKSVAGEQGLGEFEDGSSGRGVVVVRYVPAKGDHVEWFTRFTTAVALRLDHRLVDQREFLDAILAVDPSMLRRPLEVEEATAVAVAPAPAPPQRSSTPSTSGGIMDLDGSRNTNQNDAAETDEPNRPSQPGLSQASSARRARGRRGITTSRFKGFDADLASDVDDGDEDAFAALHNADASQRDGGMFVSQQDSGLAAEQPTRHSKRTAAGVERGQAENVDDDDYMDDIAPTAAAVKRRRIEAGVAPVPPKMAPSDDEMEQDGEEDVVGNDNASKGKDTKVKQEKYEDNILEQARRNREAAEKRLAEERERLAQLPDDGLDAAAIRKLTLIETIAVRMPESKGGDSRQRGQPLEAAASNARWKPEWNGRRNFKQFRKQGEMIGRPPPRVIVALEPAKTKEYGIGDGYWLEGGDDRHNTARQNSPWEHSSNSRPTWQKGRPRELAKETSASRDGSVDAALVAHEDADIIADTDSDDTEHENSRRHGRAAAASTLRHTNSIERESSPASVQSSYATPPTTMQSDLPRTRAGKVATRTAAARQSQASQPRTALTNSAGAAAPAGDPSSMTSSSLLVFDTLPPSTQESNASGATVETRVPARGTKRQPAAAPSSAAAPLSKRPRRVASTASSSATLASGSAAAAAIIADSDDEDDGLRFKFRSRR</sequence>
<feature type="compositionally biased region" description="Basic and acidic residues" evidence="6">
    <location>
        <begin position="732"/>
        <end position="742"/>
    </location>
</feature>
<feature type="compositionally biased region" description="Basic and acidic residues" evidence="6">
    <location>
        <begin position="632"/>
        <end position="641"/>
    </location>
</feature>
<dbReference type="EMBL" id="CAWUOM010000100">
    <property type="protein sequence ID" value="CAK7272073.1"/>
    <property type="molecule type" value="Genomic_DNA"/>
</dbReference>
<feature type="region of interest" description="Disordered" evidence="6">
    <location>
        <begin position="630"/>
        <end position="663"/>
    </location>
</feature>
<evidence type="ECO:0000259" key="7">
    <source>
        <dbReference type="PROSITE" id="PS50006"/>
    </source>
</evidence>
<dbReference type="Pfam" id="PF00498">
    <property type="entry name" value="FHA"/>
    <property type="match status" value="1"/>
</dbReference>
<feature type="compositionally biased region" description="Low complexity" evidence="6">
    <location>
        <begin position="376"/>
        <end position="394"/>
    </location>
</feature>
<feature type="compositionally biased region" description="Acidic residues" evidence="6">
    <location>
        <begin position="548"/>
        <end position="561"/>
    </location>
</feature>
<feature type="compositionally biased region" description="Polar residues" evidence="6">
    <location>
        <begin position="712"/>
        <end position="727"/>
    </location>
</feature>
<feature type="region of interest" description="Disordered" evidence="6">
    <location>
        <begin position="695"/>
        <end position="938"/>
    </location>
</feature>
<dbReference type="Pfam" id="PF16508">
    <property type="entry name" value="NIBRIN_BRCT_II"/>
    <property type="match status" value="1"/>
</dbReference>
<feature type="domain" description="FHA" evidence="7">
    <location>
        <begin position="24"/>
        <end position="87"/>
    </location>
</feature>
<evidence type="ECO:0000256" key="4">
    <source>
        <dbReference type="ARBA" id="ARBA00023242"/>
    </source>
</evidence>
<dbReference type="InterPro" id="IPR040227">
    <property type="entry name" value="Nibrin-rel"/>
</dbReference>